<organism evidence="7 8">
    <name type="scientific">Caldicoprobacter faecalis</name>
    <dbReference type="NCBI Taxonomy" id="937334"/>
    <lineage>
        <taxon>Bacteria</taxon>
        <taxon>Bacillati</taxon>
        <taxon>Bacillota</taxon>
        <taxon>Clostridia</taxon>
        <taxon>Caldicoprobacterales</taxon>
        <taxon>Caldicoprobacteraceae</taxon>
        <taxon>Caldicoprobacter</taxon>
    </lineage>
</organism>
<dbReference type="GO" id="GO:0022857">
    <property type="term" value="F:transmembrane transporter activity"/>
    <property type="evidence" value="ECO:0007669"/>
    <property type="project" value="InterPro"/>
</dbReference>
<keyword evidence="5 6" id="KW-0472">Membrane</keyword>
<feature type="transmembrane region" description="Helical" evidence="6">
    <location>
        <begin position="85"/>
        <end position="104"/>
    </location>
</feature>
<keyword evidence="2" id="KW-1003">Cell membrane</keyword>
<feature type="transmembrane region" description="Helical" evidence="6">
    <location>
        <begin position="12"/>
        <end position="29"/>
    </location>
</feature>
<feature type="transmembrane region" description="Helical" evidence="6">
    <location>
        <begin position="234"/>
        <end position="252"/>
    </location>
</feature>
<dbReference type="AlphaFoldDB" id="A0A1I5RZM9"/>
<gene>
    <name evidence="7" type="ORF">SAMN05444406_101180</name>
</gene>
<protein>
    <submittedName>
        <fullName evidence="7">Putative ABC transport system permease protein</fullName>
    </submittedName>
</protein>
<evidence type="ECO:0000256" key="6">
    <source>
        <dbReference type="SAM" id="Phobius"/>
    </source>
</evidence>
<dbReference type="CDD" id="cd06574">
    <property type="entry name" value="TM_PBP1_branched-chain-AA_like"/>
    <property type="match status" value="1"/>
</dbReference>
<keyword evidence="3 6" id="KW-0812">Transmembrane</keyword>
<dbReference type="STRING" id="937334.SAMN05444406_101180"/>
<dbReference type="GO" id="GO:0005886">
    <property type="term" value="C:plasma membrane"/>
    <property type="evidence" value="ECO:0007669"/>
    <property type="project" value="UniProtKB-SubCell"/>
</dbReference>
<dbReference type="PANTHER" id="PTHR32196:SF69">
    <property type="entry name" value="BRANCHED-CHAIN AMINO ACID TRANSPORT SYSTEM, PERMEASE PROTEIN"/>
    <property type="match status" value="1"/>
</dbReference>
<evidence type="ECO:0000313" key="7">
    <source>
        <dbReference type="EMBL" id="SFP63877.1"/>
    </source>
</evidence>
<dbReference type="Pfam" id="PF02653">
    <property type="entry name" value="BPD_transp_2"/>
    <property type="match status" value="1"/>
</dbReference>
<keyword evidence="8" id="KW-1185">Reference proteome</keyword>
<comment type="subcellular location">
    <subcellularLocation>
        <location evidence="1">Cell membrane</location>
        <topology evidence="1">Multi-pass membrane protein</topology>
    </subcellularLocation>
</comment>
<feature type="transmembrane region" description="Helical" evidence="6">
    <location>
        <begin position="131"/>
        <end position="152"/>
    </location>
</feature>
<proteinExistence type="predicted"/>
<dbReference type="InterPro" id="IPR001851">
    <property type="entry name" value="ABC_transp_permease"/>
</dbReference>
<dbReference type="PANTHER" id="PTHR32196">
    <property type="entry name" value="ABC TRANSPORTER PERMEASE PROTEIN YPHD-RELATED-RELATED"/>
    <property type="match status" value="1"/>
</dbReference>
<dbReference type="RefSeq" id="WP_207648940.1">
    <property type="nucleotide sequence ID" value="NZ_FOXR01000001.1"/>
</dbReference>
<evidence type="ECO:0000256" key="2">
    <source>
        <dbReference type="ARBA" id="ARBA00022475"/>
    </source>
</evidence>
<evidence type="ECO:0000256" key="3">
    <source>
        <dbReference type="ARBA" id="ARBA00022692"/>
    </source>
</evidence>
<sequence length="295" mass="31283">MFGLMVTSLEQGLVFGIMALGVYITFKVLDFPDLTVDGSFPLGAAVASIMIFNGGNPFLALCLATAAGIAAGCITGFLNTRGKITGLLSGILTMTALYSINLRIMGRANVTLLNSRTIFTYIEEWGVPHRWVFLALFIITAFLIKVLLDCFLKTQIGFALRATGDNPEMARANGINTDTMKILGLSLSNGLIALSGALVAQYQGFADIGMGIGTIVAGLASVIIGEMMLGERTICMATFATLMGSFIYRLSIGIALRLGFAATDLKLLTTVLVIIALSTPKIRNLLRSTSSTVSN</sequence>
<dbReference type="Proteomes" id="UP000198577">
    <property type="component" value="Unassembled WGS sequence"/>
</dbReference>
<accession>A0A1I5RZM9</accession>
<feature type="transmembrane region" description="Helical" evidence="6">
    <location>
        <begin position="208"/>
        <end position="227"/>
    </location>
</feature>
<reference evidence="7 8" key="1">
    <citation type="submission" date="2016-10" db="EMBL/GenBank/DDBJ databases">
        <authorList>
            <person name="de Groot N.N."/>
        </authorList>
    </citation>
    <scope>NUCLEOTIDE SEQUENCE [LARGE SCALE GENOMIC DNA]</scope>
    <source>
        <strain evidence="7 8">DSM 20678</strain>
    </source>
</reference>
<evidence type="ECO:0000256" key="5">
    <source>
        <dbReference type="ARBA" id="ARBA00023136"/>
    </source>
</evidence>
<name>A0A1I5RZM9_9FIRM</name>
<keyword evidence="4 6" id="KW-1133">Transmembrane helix</keyword>
<evidence type="ECO:0000256" key="1">
    <source>
        <dbReference type="ARBA" id="ARBA00004651"/>
    </source>
</evidence>
<evidence type="ECO:0000313" key="8">
    <source>
        <dbReference type="Proteomes" id="UP000198577"/>
    </source>
</evidence>
<feature type="transmembrane region" description="Helical" evidence="6">
    <location>
        <begin position="182"/>
        <end position="202"/>
    </location>
</feature>
<feature type="transmembrane region" description="Helical" evidence="6">
    <location>
        <begin position="58"/>
        <end position="78"/>
    </location>
</feature>
<dbReference type="EMBL" id="FOXR01000001">
    <property type="protein sequence ID" value="SFP63877.1"/>
    <property type="molecule type" value="Genomic_DNA"/>
</dbReference>
<evidence type="ECO:0000256" key="4">
    <source>
        <dbReference type="ARBA" id="ARBA00022989"/>
    </source>
</evidence>